<evidence type="ECO:0000313" key="2">
    <source>
        <dbReference type="Proteomes" id="UP001605036"/>
    </source>
</evidence>
<comment type="caution">
    <text evidence="1">The sequence shown here is derived from an EMBL/GenBank/DDBJ whole genome shotgun (WGS) entry which is preliminary data.</text>
</comment>
<protein>
    <submittedName>
        <fullName evidence="1">Uncharacterized protein</fullName>
    </submittedName>
</protein>
<dbReference type="AlphaFoldDB" id="A0ABD1XE08"/>
<dbReference type="EMBL" id="JBHFFA010000075">
    <property type="protein sequence ID" value="KAL2603078.1"/>
    <property type="molecule type" value="Genomic_DNA"/>
</dbReference>
<reference evidence="1 2" key="1">
    <citation type="submission" date="2024-09" db="EMBL/GenBank/DDBJ databases">
        <title>Chromosome-scale assembly of Riccia fluitans.</title>
        <authorList>
            <person name="Paukszto L."/>
            <person name="Sawicki J."/>
            <person name="Karawczyk K."/>
            <person name="Piernik-Szablinska J."/>
            <person name="Szczecinska M."/>
            <person name="Mazdziarz M."/>
        </authorList>
    </citation>
    <scope>NUCLEOTIDE SEQUENCE [LARGE SCALE GENOMIC DNA]</scope>
    <source>
        <strain evidence="1">Rf_01</strain>
        <tissue evidence="1">Aerial parts of the thallus</tissue>
    </source>
</reference>
<sequence length="114" mass="13006">MLRYMDEHVVGDGFIVLYAMRAWPGSWPQEFLHISTLARFRYTCSHDFRHGRKGNTVQTIFNVQDSICGLLPQLSAPKSTGIDLTDFQVLAYMYIIERSAIESQSARGYSLIKA</sequence>
<dbReference type="Proteomes" id="UP001605036">
    <property type="component" value="Unassembled WGS sequence"/>
</dbReference>
<organism evidence="1 2">
    <name type="scientific">Riccia fluitans</name>
    <dbReference type="NCBI Taxonomy" id="41844"/>
    <lineage>
        <taxon>Eukaryota</taxon>
        <taxon>Viridiplantae</taxon>
        <taxon>Streptophyta</taxon>
        <taxon>Embryophyta</taxon>
        <taxon>Marchantiophyta</taxon>
        <taxon>Marchantiopsida</taxon>
        <taxon>Marchantiidae</taxon>
        <taxon>Marchantiales</taxon>
        <taxon>Ricciaceae</taxon>
        <taxon>Riccia</taxon>
    </lineage>
</organism>
<evidence type="ECO:0000313" key="1">
    <source>
        <dbReference type="EMBL" id="KAL2603078.1"/>
    </source>
</evidence>
<accession>A0ABD1XE08</accession>
<gene>
    <name evidence="1" type="ORF">R1flu_007952</name>
</gene>
<proteinExistence type="predicted"/>
<keyword evidence="2" id="KW-1185">Reference proteome</keyword>
<name>A0ABD1XE08_9MARC</name>